<dbReference type="SMART" id="SM00641">
    <property type="entry name" value="Glyco_25"/>
    <property type="match status" value="1"/>
</dbReference>
<accession>A0ABW3JZM8</accession>
<name>A0ABW3JZM8_9BACT</name>
<sequence length="455" mass="53099">MRAFTEIEKRFIRRLVSMPADGVFSISQLLAQTLFTKRYRRALILQTEARFAVLYIHAEIFKDENLRKKETALFLDILSLIRYLRDQRYISLFIGTTTRLKPMYFWQDVVTYPVPKKDKVVLNDNGYYTAHPEFICDKNDRVVYQGILFDTDAYDMMAENLVGSVYISRALRELVQRNFRSKEDIRFEKLKRVLMGCIAVMSLFTISVVIAAFRYNVPERGVQEPINTEIIIHDTVSQHDEQIDHSDYNTISTLYGIDVSKYNGDVITEINAEDSLSFMICKATEGVTITDPDFLSNWQAMKTKGMIKGAYHFYRVNDDPRKQANHFWKTIQKIDSLDIAPIVDIEQGSIARSGVVDMMKLERELFQFLNYIETKSGRIPMIYTDLSFANTYLKHDVFARYPLWLAEYTSDDVPVVPHTWNKKGVRIWQKKDSYNIASHPTDFDVFFGSKTELYK</sequence>
<keyword evidence="4" id="KW-0812">Transmembrane</keyword>
<proteinExistence type="inferred from homology"/>
<evidence type="ECO:0000256" key="4">
    <source>
        <dbReference type="SAM" id="Phobius"/>
    </source>
</evidence>
<keyword evidence="4" id="KW-0472">Membrane</keyword>
<dbReference type="Pfam" id="PF01183">
    <property type="entry name" value="Glyco_hydro_25"/>
    <property type="match status" value="1"/>
</dbReference>
<dbReference type="EMBL" id="JBHTKA010000001">
    <property type="protein sequence ID" value="MFD0998488.1"/>
    <property type="molecule type" value="Genomic_DNA"/>
</dbReference>
<dbReference type="Gene3D" id="3.20.20.80">
    <property type="entry name" value="Glycosidases"/>
    <property type="match status" value="1"/>
</dbReference>
<dbReference type="PROSITE" id="PS51904">
    <property type="entry name" value="GLYCOSYL_HYDROL_F25_2"/>
    <property type="match status" value="1"/>
</dbReference>
<dbReference type="InterPro" id="IPR017853">
    <property type="entry name" value="GH"/>
</dbReference>
<keyword evidence="6" id="KW-1185">Reference proteome</keyword>
<evidence type="ECO:0000313" key="6">
    <source>
        <dbReference type="Proteomes" id="UP001597112"/>
    </source>
</evidence>
<dbReference type="Proteomes" id="UP001597112">
    <property type="component" value="Unassembled WGS sequence"/>
</dbReference>
<keyword evidence="4" id="KW-1133">Transmembrane helix</keyword>
<comment type="similarity">
    <text evidence="1">Belongs to the glycosyl hydrolase 25 family.</text>
</comment>
<evidence type="ECO:0000313" key="5">
    <source>
        <dbReference type="EMBL" id="MFD0998488.1"/>
    </source>
</evidence>
<keyword evidence="3" id="KW-0326">Glycosidase</keyword>
<evidence type="ECO:0000256" key="2">
    <source>
        <dbReference type="ARBA" id="ARBA00022801"/>
    </source>
</evidence>
<feature type="transmembrane region" description="Helical" evidence="4">
    <location>
        <begin position="193"/>
        <end position="213"/>
    </location>
</feature>
<keyword evidence="2" id="KW-0378">Hydrolase</keyword>
<dbReference type="RefSeq" id="WP_377575269.1">
    <property type="nucleotide sequence ID" value="NZ_JBHTKA010000001.1"/>
</dbReference>
<dbReference type="InterPro" id="IPR002053">
    <property type="entry name" value="Glyco_hydro_25"/>
</dbReference>
<dbReference type="SUPFAM" id="SSF51445">
    <property type="entry name" value="(Trans)glycosidases"/>
    <property type="match status" value="1"/>
</dbReference>
<dbReference type="PANTHER" id="PTHR34135">
    <property type="entry name" value="LYSOZYME"/>
    <property type="match status" value="1"/>
</dbReference>
<reference evidence="6" key="1">
    <citation type="journal article" date="2019" name="Int. J. Syst. Evol. Microbiol.">
        <title>The Global Catalogue of Microorganisms (GCM) 10K type strain sequencing project: providing services to taxonomists for standard genome sequencing and annotation.</title>
        <authorList>
            <consortium name="The Broad Institute Genomics Platform"/>
            <consortium name="The Broad Institute Genome Sequencing Center for Infectious Disease"/>
            <person name="Wu L."/>
            <person name="Ma J."/>
        </authorList>
    </citation>
    <scope>NUCLEOTIDE SEQUENCE [LARGE SCALE GENOMIC DNA]</scope>
    <source>
        <strain evidence="6">CCUG 58938</strain>
    </source>
</reference>
<protein>
    <submittedName>
        <fullName evidence="5">GH25 family lysozyme</fullName>
    </submittedName>
</protein>
<dbReference type="InterPro" id="IPR018077">
    <property type="entry name" value="Glyco_hydro_fam25_subgr"/>
</dbReference>
<gene>
    <name evidence="5" type="ORF">ACFQ21_04190</name>
</gene>
<evidence type="ECO:0000256" key="1">
    <source>
        <dbReference type="ARBA" id="ARBA00010646"/>
    </source>
</evidence>
<comment type="caution">
    <text evidence="5">The sequence shown here is derived from an EMBL/GenBank/DDBJ whole genome shotgun (WGS) entry which is preliminary data.</text>
</comment>
<organism evidence="5 6">
    <name type="scientific">Ohtaekwangia kribbensis</name>
    <dbReference type="NCBI Taxonomy" id="688913"/>
    <lineage>
        <taxon>Bacteria</taxon>
        <taxon>Pseudomonadati</taxon>
        <taxon>Bacteroidota</taxon>
        <taxon>Cytophagia</taxon>
        <taxon>Cytophagales</taxon>
        <taxon>Fulvivirgaceae</taxon>
        <taxon>Ohtaekwangia</taxon>
    </lineage>
</organism>
<evidence type="ECO:0000256" key="3">
    <source>
        <dbReference type="ARBA" id="ARBA00023295"/>
    </source>
</evidence>
<dbReference type="PANTHER" id="PTHR34135:SF2">
    <property type="entry name" value="LYSOZYME"/>
    <property type="match status" value="1"/>
</dbReference>